<comment type="caution">
    <text evidence="2">The sequence shown here is derived from an EMBL/GenBank/DDBJ whole genome shotgun (WGS) entry which is preliminary data.</text>
</comment>
<evidence type="ECO:0000313" key="3">
    <source>
        <dbReference type="Proteomes" id="UP000014978"/>
    </source>
</evidence>
<evidence type="ECO:0000256" key="1">
    <source>
        <dbReference type="SAM" id="Phobius"/>
    </source>
</evidence>
<proteinExistence type="predicted"/>
<dbReference type="VEuPathDB" id="MicrosporidiaDB:SLOPH_1000"/>
<evidence type="ECO:0000313" key="2">
    <source>
        <dbReference type="EMBL" id="EPR78847.1"/>
    </source>
</evidence>
<sequence>MKPNSRIILKLMSSINVIILTLYMLDDIGFEGDEFFRLKKYFCAIDFYRKGLKRIYREYVKFVGMGDKRNNIMDDFKKLSISNTISTKVIPLSEYIDKKIDGILDKRGVKEKMEEEMG</sequence>
<organism evidence="2 3">
    <name type="scientific">Spraguea lophii (strain 42_110)</name>
    <name type="common">Microsporidian parasite</name>
    <dbReference type="NCBI Taxonomy" id="1358809"/>
    <lineage>
        <taxon>Eukaryota</taxon>
        <taxon>Fungi</taxon>
        <taxon>Fungi incertae sedis</taxon>
        <taxon>Microsporidia</taxon>
        <taxon>Spragueidae</taxon>
        <taxon>Spraguea</taxon>
    </lineage>
</organism>
<dbReference type="HOGENOM" id="CLU_2078760_0_0_1"/>
<keyword evidence="1" id="KW-0812">Transmembrane</keyword>
<keyword evidence="3" id="KW-1185">Reference proteome</keyword>
<name>S7WAQ6_SPRLO</name>
<keyword evidence="1" id="KW-1133">Transmembrane helix</keyword>
<protein>
    <submittedName>
        <fullName evidence="2">Uncharacterized protein</fullName>
    </submittedName>
</protein>
<reference evidence="3" key="1">
    <citation type="journal article" date="2013" name="PLoS Genet.">
        <title>The genome of Spraguea lophii and the basis of host-microsporidian interactions.</title>
        <authorList>
            <person name="Campbell S.E."/>
            <person name="Williams T.A."/>
            <person name="Yousuf A."/>
            <person name="Soanes D.M."/>
            <person name="Paszkiewicz K.H."/>
            <person name="Williams B.A.P."/>
        </authorList>
    </citation>
    <scope>NUCLEOTIDE SEQUENCE [LARGE SCALE GENOMIC DNA]</scope>
    <source>
        <strain evidence="3">42_110</strain>
    </source>
</reference>
<feature type="non-terminal residue" evidence="2">
    <location>
        <position position="118"/>
    </location>
</feature>
<keyword evidence="1" id="KW-0472">Membrane</keyword>
<feature type="transmembrane region" description="Helical" evidence="1">
    <location>
        <begin position="7"/>
        <end position="25"/>
    </location>
</feature>
<accession>S7WAQ6</accession>
<dbReference type="EMBL" id="ATCN01000527">
    <property type="protein sequence ID" value="EPR78847.1"/>
    <property type="molecule type" value="Genomic_DNA"/>
</dbReference>
<dbReference type="AlphaFoldDB" id="S7WAQ6"/>
<dbReference type="Proteomes" id="UP000014978">
    <property type="component" value="Unassembled WGS sequence"/>
</dbReference>
<dbReference type="InParanoid" id="S7WAQ6"/>
<gene>
    <name evidence="2" type="ORF">SLOPH_1000</name>
</gene>